<gene>
    <name evidence="14" type="ORF">DKG74_15630</name>
</gene>
<evidence type="ECO:0000256" key="1">
    <source>
        <dbReference type="ARBA" id="ARBA00001286"/>
    </source>
</evidence>
<dbReference type="SUPFAM" id="SSF57884">
    <property type="entry name" value="Ada DNA repair protein, N-terminal domain (N-Ada 10)"/>
    <property type="match status" value="1"/>
</dbReference>
<keyword evidence="7" id="KW-0227">DNA damage</keyword>
<keyword evidence="8" id="KW-0805">Transcription regulation</keyword>
<dbReference type="SMART" id="SM00342">
    <property type="entry name" value="HTH_ARAC"/>
    <property type="match status" value="1"/>
</dbReference>
<dbReference type="GO" id="GO:0032259">
    <property type="term" value="P:methylation"/>
    <property type="evidence" value="ECO:0007669"/>
    <property type="project" value="UniProtKB-KW"/>
</dbReference>
<evidence type="ECO:0000256" key="4">
    <source>
        <dbReference type="ARBA" id="ARBA00011918"/>
    </source>
</evidence>
<dbReference type="InterPro" id="IPR004026">
    <property type="entry name" value="Ada_DNA_repair_Zn-bd"/>
</dbReference>
<dbReference type="PANTHER" id="PTHR10815">
    <property type="entry name" value="METHYLATED-DNA--PROTEIN-CYSTEINE METHYLTRANSFERASE"/>
    <property type="match status" value="1"/>
</dbReference>
<dbReference type="Pfam" id="PF01035">
    <property type="entry name" value="DNA_binding_1"/>
    <property type="match status" value="1"/>
</dbReference>
<protein>
    <recommendedName>
        <fullName evidence="4">methylated-DNA--[protein]-cysteine S-methyltransferase</fullName>
        <ecNumber evidence="4">2.1.1.63</ecNumber>
    </recommendedName>
</protein>
<dbReference type="SUPFAM" id="SSF46689">
    <property type="entry name" value="Homeodomain-like"/>
    <property type="match status" value="1"/>
</dbReference>
<dbReference type="InterPro" id="IPR036631">
    <property type="entry name" value="MGMT_N_sf"/>
</dbReference>
<dbReference type="SUPFAM" id="SSF46767">
    <property type="entry name" value="Methylated DNA-protein cysteine methyltransferase, C-terminal domain"/>
    <property type="match status" value="1"/>
</dbReference>
<dbReference type="Gene3D" id="1.10.10.60">
    <property type="entry name" value="Homeodomain-like"/>
    <property type="match status" value="1"/>
</dbReference>
<dbReference type="EC" id="2.1.1.63" evidence="4"/>
<evidence type="ECO:0000256" key="5">
    <source>
        <dbReference type="ARBA" id="ARBA00022603"/>
    </source>
</evidence>
<keyword evidence="10" id="KW-0804">Transcription</keyword>
<dbReference type="AlphaFoldDB" id="A0A317E0C0"/>
<evidence type="ECO:0000256" key="7">
    <source>
        <dbReference type="ARBA" id="ARBA00022763"/>
    </source>
</evidence>
<evidence type="ECO:0000256" key="10">
    <source>
        <dbReference type="ARBA" id="ARBA00023163"/>
    </source>
</evidence>
<dbReference type="EMBL" id="QGLE01000009">
    <property type="protein sequence ID" value="PWR20429.1"/>
    <property type="molecule type" value="Genomic_DNA"/>
</dbReference>
<dbReference type="Pfam" id="PF02805">
    <property type="entry name" value="Ada_Zn_binding"/>
    <property type="match status" value="1"/>
</dbReference>
<evidence type="ECO:0000313" key="14">
    <source>
        <dbReference type="EMBL" id="PWR20429.1"/>
    </source>
</evidence>
<sequence length="357" mass="37489">MTARTDLDLDACWSRLSGAAQDGPDFYYGVATTGVICRPGCPSRLPRRENVRFFADLASGLAAGFRPCKRCCPDQPAGAAAQRAQGAVEKACILIRDALEAGEAAPTLNALAESVHLSPFHFQRLFKRLTGVSPRDYAAGCKQGRLVAALAKGDDVAGALYEAGFGAVSDAYRAVKQATGTTPAKLKAGDFDLWWATVDTVFGLTLVAATAQGIAALFMGEDEAMLAADLVHRFPRARIARDQARLAPLLDAVRARAAEPRAGGALALDLRGTAFEISVWQALRAIPVGETRTYGALAAAIGKPGAARAVGRACGANPVSILVPCHRAVGADGSLTGYRWGTARKRKLLEIEREAGA</sequence>
<keyword evidence="11" id="KW-0234">DNA repair</keyword>
<dbReference type="Pfam" id="PF12833">
    <property type="entry name" value="HTH_18"/>
    <property type="match status" value="1"/>
</dbReference>
<comment type="similarity">
    <text evidence="3">Belongs to the MGMT family.</text>
</comment>
<dbReference type="InterPro" id="IPR036388">
    <property type="entry name" value="WH-like_DNA-bd_sf"/>
</dbReference>
<dbReference type="Gene3D" id="1.10.10.10">
    <property type="entry name" value="Winged helix-like DNA-binding domain superfamily/Winged helix DNA-binding domain"/>
    <property type="match status" value="1"/>
</dbReference>
<dbReference type="PROSITE" id="PS01124">
    <property type="entry name" value="HTH_ARAC_FAMILY_2"/>
    <property type="match status" value="1"/>
</dbReference>
<dbReference type="GO" id="GO:0003908">
    <property type="term" value="F:methylated-DNA-[protein]-cysteine S-methyltransferase activity"/>
    <property type="evidence" value="ECO:0007669"/>
    <property type="project" value="UniProtKB-EC"/>
</dbReference>
<dbReference type="GO" id="GO:0043565">
    <property type="term" value="F:sequence-specific DNA binding"/>
    <property type="evidence" value="ECO:0007669"/>
    <property type="project" value="InterPro"/>
</dbReference>
<dbReference type="GO" id="GO:0003700">
    <property type="term" value="F:DNA-binding transcription factor activity"/>
    <property type="evidence" value="ECO:0007669"/>
    <property type="project" value="InterPro"/>
</dbReference>
<dbReference type="InterPro" id="IPR036217">
    <property type="entry name" value="MethylDNA_cys_MeTrfase_DNAb"/>
</dbReference>
<dbReference type="InterPro" id="IPR009057">
    <property type="entry name" value="Homeodomain-like_sf"/>
</dbReference>
<dbReference type="Proteomes" id="UP000245461">
    <property type="component" value="Unassembled WGS sequence"/>
</dbReference>
<name>A0A317E0C0_9PROT</name>
<dbReference type="NCBIfam" id="TIGR00589">
    <property type="entry name" value="ogt"/>
    <property type="match status" value="1"/>
</dbReference>
<feature type="domain" description="HTH araC/xylS-type" evidence="13">
    <location>
        <begin position="89"/>
        <end position="189"/>
    </location>
</feature>
<accession>A0A317E0C0</accession>
<evidence type="ECO:0000256" key="9">
    <source>
        <dbReference type="ARBA" id="ARBA00023159"/>
    </source>
</evidence>
<evidence type="ECO:0000256" key="3">
    <source>
        <dbReference type="ARBA" id="ARBA00008711"/>
    </source>
</evidence>
<dbReference type="InterPro" id="IPR035451">
    <property type="entry name" value="Ada-like_dom_sf"/>
</dbReference>
<evidence type="ECO:0000259" key="13">
    <source>
        <dbReference type="PROSITE" id="PS01124"/>
    </source>
</evidence>
<comment type="cofactor">
    <cofactor evidence="2">
        <name>Zn(2+)</name>
        <dbReference type="ChEBI" id="CHEBI:29105"/>
    </cofactor>
</comment>
<dbReference type="CDD" id="cd06445">
    <property type="entry name" value="ATase"/>
    <property type="match status" value="1"/>
</dbReference>
<dbReference type="RefSeq" id="WP_109907103.1">
    <property type="nucleotide sequence ID" value="NZ_QGLE01000009.1"/>
</dbReference>
<evidence type="ECO:0000256" key="6">
    <source>
        <dbReference type="ARBA" id="ARBA00022679"/>
    </source>
</evidence>
<dbReference type="GO" id="GO:0006281">
    <property type="term" value="P:DNA repair"/>
    <property type="evidence" value="ECO:0007669"/>
    <property type="project" value="UniProtKB-KW"/>
</dbReference>
<comment type="caution">
    <text evidence="14">The sequence shown here is derived from an EMBL/GenBank/DDBJ whole genome shotgun (WGS) entry which is preliminary data.</text>
</comment>
<dbReference type="InterPro" id="IPR014048">
    <property type="entry name" value="MethylDNA_cys_MeTrfase_DNA-bd"/>
</dbReference>
<reference evidence="14 15" key="1">
    <citation type="submission" date="2018-05" db="EMBL/GenBank/DDBJ databases">
        <title>Zavarzinia sp. HR-AS.</title>
        <authorList>
            <person name="Lee Y."/>
            <person name="Jeon C.O."/>
        </authorList>
    </citation>
    <scope>NUCLEOTIDE SEQUENCE [LARGE SCALE GENOMIC DNA]</scope>
    <source>
        <strain evidence="14 15">HR-AS</strain>
    </source>
</reference>
<comment type="catalytic activity">
    <reaction evidence="1">
        <text>a 4-O-methyl-thymidine in DNA + L-cysteinyl-[protein] = a thymidine in DNA + S-methyl-L-cysteinyl-[protein]</text>
        <dbReference type="Rhea" id="RHEA:53428"/>
        <dbReference type="Rhea" id="RHEA-COMP:10131"/>
        <dbReference type="Rhea" id="RHEA-COMP:10132"/>
        <dbReference type="Rhea" id="RHEA-COMP:13555"/>
        <dbReference type="Rhea" id="RHEA-COMP:13556"/>
        <dbReference type="ChEBI" id="CHEBI:29950"/>
        <dbReference type="ChEBI" id="CHEBI:82612"/>
        <dbReference type="ChEBI" id="CHEBI:137386"/>
        <dbReference type="ChEBI" id="CHEBI:137387"/>
        <dbReference type="EC" id="2.1.1.63"/>
    </reaction>
</comment>
<keyword evidence="15" id="KW-1185">Reference proteome</keyword>
<dbReference type="GO" id="GO:0008270">
    <property type="term" value="F:zinc ion binding"/>
    <property type="evidence" value="ECO:0007669"/>
    <property type="project" value="InterPro"/>
</dbReference>
<keyword evidence="6" id="KW-0808">Transferase</keyword>
<dbReference type="PANTHER" id="PTHR10815:SF5">
    <property type="entry name" value="METHYLATED-DNA--PROTEIN-CYSTEINE METHYLTRANSFERASE"/>
    <property type="match status" value="1"/>
</dbReference>
<dbReference type="InterPro" id="IPR018060">
    <property type="entry name" value="HTH_AraC"/>
</dbReference>
<dbReference type="SUPFAM" id="SSF53155">
    <property type="entry name" value="Methylated DNA-protein cysteine methyltransferase domain"/>
    <property type="match status" value="1"/>
</dbReference>
<organism evidence="14 15">
    <name type="scientific">Zavarzinia aquatilis</name>
    <dbReference type="NCBI Taxonomy" id="2211142"/>
    <lineage>
        <taxon>Bacteria</taxon>
        <taxon>Pseudomonadati</taxon>
        <taxon>Pseudomonadota</taxon>
        <taxon>Alphaproteobacteria</taxon>
        <taxon>Rhodospirillales</taxon>
        <taxon>Zavarziniaceae</taxon>
        <taxon>Zavarzinia</taxon>
    </lineage>
</organism>
<comment type="catalytic activity">
    <reaction evidence="12">
        <text>a 6-O-methyl-2'-deoxyguanosine in DNA + L-cysteinyl-[protein] = S-methyl-L-cysteinyl-[protein] + a 2'-deoxyguanosine in DNA</text>
        <dbReference type="Rhea" id="RHEA:24000"/>
        <dbReference type="Rhea" id="RHEA-COMP:10131"/>
        <dbReference type="Rhea" id="RHEA-COMP:10132"/>
        <dbReference type="Rhea" id="RHEA-COMP:11367"/>
        <dbReference type="Rhea" id="RHEA-COMP:11368"/>
        <dbReference type="ChEBI" id="CHEBI:29950"/>
        <dbReference type="ChEBI" id="CHEBI:82612"/>
        <dbReference type="ChEBI" id="CHEBI:85445"/>
        <dbReference type="ChEBI" id="CHEBI:85448"/>
        <dbReference type="EC" id="2.1.1.63"/>
    </reaction>
</comment>
<evidence type="ECO:0000313" key="15">
    <source>
        <dbReference type="Proteomes" id="UP000245461"/>
    </source>
</evidence>
<dbReference type="FunFam" id="1.10.10.10:FF:000214">
    <property type="entry name" value="Methylated-DNA--protein-cysteine methyltransferase"/>
    <property type="match status" value="1"/>
</dbReference>
<evidence type="ECO:0000256" key="11">
    <source>
        <dbReference type="ARBA" id="ARBA00023204"/>
    </source>
</evidence>
<proteinExistence type="inferred from homology"/>
<dbReference type="Gene3D" id="3.40.10.10">
    <property type="entry name" value="DNA Methylphosphotriester Repair Domain"/>
    <property type="match status" value="1"/>
</dbReference>
<dbReference type="Gene3D" id="3.30.160.70">
    <property type="entry name" value="Methylated DNA-protein cysteine methyltransferase domain"/>
    <property type="match status" value="1"/>
</dbReference>
<keyword evidence="9" id="KW-0010">Activator</keyword>
<keyword evidence="5" id="KW-0489">Methyltransferase</keyword>
<evidence type="ECO:0000256" key="8">
    <source>
        <dbReference type="ARBA" id="ARBA00023015"/>
    </source>
</evidence>
<dbReference type="OrthoDB" id="9802228at2"/>
<evidence type="ECO:0000256" key="2">
    <source>
        <dbReference type="ARBA" id="ARBA00001947"/>
    </source>
</evidence>
<evidence type="ECO:0000256" key="12">
    <source>
        <dbReference type="ARBA" id="ARBA00049348"/>
    </source>
</evidence>